<keyword evidence="6 8" id="KW-0472">Membrane</keyword>
<accession>A0A6N9Z214</accession>
<organism evidence="9 10">
    <name type="scientific">Bifidobacterium aerophilum</name>
    <dbReference type="NCBI Taxonomy" id="1798155"/>
    <lineage>
        <taxon>Bacteria</taxon>
        <taxon>Bacillati</taxon>
        <taxon>Actinomycetota</taxon>
        <taxon>Actinomycetes</taxon>
        <taxon>Bifidobacteriales</taxon>
        <taxon>Bifidobacteriaceae</taxon>
        <taxon>Bifidobacterium</taxon>
    </lineage>
</organism>
<sequence>MGQFGIVVGQLVGFFIMLMVGYACVRLRLYGQTALNGMCSLLLSVLIPLLVFSNAVDGTTRAQLIDNRGDIVLTIIMYALLIAVFFLVAHVLRLRGNRSHIFQCSMIFGNAGFIGIPILLSLFGKEAALFVALMSFVDQTILWTYGVWLCEPVRDGGATETTSDGGAAAGAAEGGSAAERDTNAGVGGANDARDAASSVRPSFGRRVLALLRRFVNPAFIGNMTALALILVGVRIPQIVLAPLQKIGAMATPMSLIYLGGLFALTRWWTVLKRYELYVGMLVKMVAFPLGFYALLNAIAGFLPMPITHDMILMITLVSALPTMTTIAMFTGRTNNMPEYGVGFVLVTTLCSLLTLTLVSAIIL</sequence>
<comment type="caution">
    <text evidence="9">The sequence shown here is derived from an EMBL/GenBank/DDBJ whole genome shotgun (WGS) entry which is preliminary data.</text>
</comment>
<evidence type="ECO:0000313" key="10">
    <source>
        <dbReference type="Proteomes" id="UP000469194"/>
    </source>
</evidence>
<evidence type="ECO:0000256" key="3">
    <source>
        <dbReference type="ARBA" id="ARBA00022475"/>
    </source>
</evidence>
<protein>
    <submittedName>
        <fullName evidence="9">Permease</fullName>
    </submittedName>
</protein>
<dbReference type="Pfam" id="PF03547">
    <property type="entry name" value="Mem_trans"/>
    <property type="match status" value="1"/>
</dbReference>
<feature type="compositionally biased region" description="Low complexity" evidence="7">
    <location>
        <begin position="160"/>
        <end position="177"/>
    </location>
</feature>
<evidence type="ECO:0000256" key="5">
    <source>
        <dbReference type="ARBA" id="ARBA00022989"/>
    </source>
</evidence>
<evidence type="ECO:0000256" key="2">
    <source>
        <dbReference type="ARBA" id="ARBA00022448"/>
    </source>
</evidence>
<feature type="transmembrane region" description="Helical" evidence="8">
    <location>
        <begin position="71"/>
        <end position="92"/>
    </location>
</feature>
<feature type="transmembrane region" description="Helical" evidence="8">
    <location>
        <begin position="104"/>
        <end position="123"/>
    </location>
</feature>
<keyword evidence="4 8" id="KW-0812">Transmembrane</keyword>
<feature type="transmembrane region" description="Helical" evidence="8">
    <location>
        <begin position="246"/>
        <end position="264"/>
    </location>
</feature>
<dbReference type="PANTHER" id="PTHR36838:SF1">
    <property type="entry name" value="SLR1864 PROTEIN"/>
    <property type="match status" value="1"/>
</dbReference>
<proteinExistence type="predicted"/>
<dbReference type="RefSeq" id="WP_163229158.1">
    <property type="nucleotide sequence ID" value="NZ_WHZW01000002.1"/>
</dbReference>
<feature type="transmembrane region" description="Helical" evidence="8">
    <location>
        <begin position="341"/>
        <end position="362"/>
    </location>
</feature>
<feature type="transmembrane region" description="Helical" evidence="8">
    <location>
        <begin position="310"/>
        <end position="329"/>
    </location>
</feature>
<keyword evidence="3" id="KW-1003">Cell membrane</keyword>
<evidence type="ECO:0000256" key="8">
    <source>
        <dbReference type="SAM" id="Phobius"/>
    </source>
</evidence>
<feature type="region of interest" description="Disordered" evidence="7">
    <location>
        <begin position="160"/>
        <end position="196"/>
    </location>
</feature>
<dbReference type="Proteomes" id="UP000469194">
    <property type="component" value="Unassembled WGS sequence"/>
</dbReference>
<keyword evidence="2" id="KW-0813">Transport</keyword>
<feature type="transmembrane region" description="Helical" evidence="8">
    <location>
        <begin position="214"/>
        <end position="234"/>
    </location>
</feature>
<reference evidence="9 10" key="1">
    <citation type="submission" date="2019-10" db="EMBL/GenBank/DDBJ databases">
        <title>Bifidobacterium from non-human primates.</title>
        <authorList>
            <person name="Modesto M."/>
        </authorList>
    </citation>
    <scope>NUCLEOTIDE SEQUENCE [LARGE SCALE GENOMIC DNA]</scope>
    <source>
        <strain evidence="9 10">TRE17</strain>
    </source>
</reference>
<evidence type="ECO:0000313" key="9">
    <source>
        <dbReference type="EMBL" id="NEG88649.1"/>
    </source>
</evidence>
<feature type="transmembrane region" description="Helical" evidence="8">
    <location>
        <begin position="6"/>
        <end position="25"/>
    </location>
</feature>
<feature type="transmembrane region" description="Helical" evidence="8">
    <location>
        <begin position="129"/>
        <end position="150"/>
    </location>
</feature>
<keyword evidence="5 8" id="KW-1133">Transmembrane helix</keyword>
<gene>
    <name evidence="9" type="ORF">GFD25_01235</name>
</gene>
<dbReference type="PANTHER" id="PTHR36838">
    <property type="entry name" value="AUXIN EFFLUX CARRIER FAMILY PROTEIN"/>
    <property type="match status" value="1"/>
</dbReference>
<keyword evidence="10" id="KW-1185">Reference proteome</keyword>
<feature type="transmembrane region" description="Helical" evidence="8">
    <location>
        <begin position="276"/>
        <end position="298"/>
    </location>
</feature>
<name>A0A6N9Z214_9BIFI</name>
<evidence type="ECO:0000256" key="7">
    <source>
        <dbReference type="SAM" id="MobiDB-lite"/>
    </source>
</evidence>
<feature type="transmembrane region" description="Helical" evidence="8">
    <location>
        <begin position="37"/>
        <end position="56"/>
    </location>
</feature>
<evidence type="ECO:0000256" key="1">
    <source>
        <dbReference type="ARBA" id="ARBA00004141"/>
    </source>
</evidence>
<dbReference type="GO" id="GO:0016020">
    <property type="term" value="C:membrane"/>
    <property type="evidence" value="ECO:0007669"/>
    <property type="project" value="UniProtKB-SubCell"/>
</dbReference>
<comment type="subcellular location">
    <subcellularLocation>
        <location evidence="1">Membrane</location>
        <topology evidence="1">Multi-pass membrane protein</topology>
    </subcellularLocation>
</comment>
<evidence type="ECO:0000256" key="4">
    <source>
        <dbReference type="ARBA" id="ARBA00022692"/>
    </source>
</evidence>
<evidence type="ECO:0000256" key="6">
    <source>
        <dbReference type="ARBA" id="ARBA00023136"/>
    </source>
</evidence>
<dbReference type="EMBL" id="WHZW01000002">
    <property type="protein sequence ID" value="NEG88649.1"/>
    <property type="molecule type" value="Genomic_DNA"/>
</dbReference>
<dbReference type="AlphaFoldDB" id="A0A6N9Z214"/>
<dbReference type="InterPro" id="IPR004776">
    <property type="entry name" value="Mem_transp_PIN-like"/>
</dbReference>
<dbReference type="GO" id="GO:0055085">
    <property type="term" value="P:transmembrane transport"/>
    <property type="evidence" value="ECO:0007669"/>
    <property type="project" value="InterPro"/>
</dbReference>